<evidence type="ECO:0000256" key="20">
    <source>
        <dbReference type="SAM" id="MobiDB-lite"/>
    </source>
</evidence>
<dbReference type="InterPro" id="IPR011993">
    <property type="entry name" value="PH-like_dom_sf"/>
</dbReference>
<dbReference type="GO" id="GO:0005819">
    <property type="term" value="C:spindle"/>
    <property type="evidence" value="ECO:0007669"/>
    <property type="project" value="UniProtKB-SubCell"/>
</dbReference>
<evidence type="ECO:0000256" key="19">
    <source>
        <dbReference type="ARBA" id="ARBA00031760"/>
    </source>
</evidence>
<gene>
    <name evidence="23" type="primary">Arhgef2</name>
    <name evidence="23" type="ORF">TURVEL_R13411</name>
</gene>
<keyword evidence="6" id="KW-0597">Phosphoprotein</keyword>
<comment type="subcellular location">
    <subcellularLocation>
        <location evidence="2">Cell junction</location>
        <location evidence="2">Tight junction</location>
    </subcellularLocation>
    <subcellularLocation>
        <location evidence="1">Cytoplasm</location>
        <location evidence="1">Cytoskeleton</location>
        <location evidence="1">Spindle</location>
    </subcellularLocation>
</comment>
<evidence type="ECO:0000256" key="8">
    <source>
        <dbReference type="ARBA" id="ARBA00022658"/>
    </source>
</evidence>
<accession>A0A7L3L8B3</accession>
<protein>
    <recommendedName>
        <fullName evidence="3">Rho guanine nucleotide exchange factor 2</fullName>
    </recommendedName>
    <alternativeName>
        <fullName evidence="19">Guanine nucleotide exchange factor H1</fullName>
    </alternativeName>
</protein>
<dbReference type="CDD" id="cd13393">
    <property type="entry name" value="PH_ARHGEF2"/>
    <property type="match status" value="1"/>
</dbReference>
<evidence type="ECO:0000256" key="2">
    <source>
        <dbReference type="ARBA" id="ARBA00004435"/>
    </source>
</evidence>
<keyword evidence="17" id="KW-0175">Coiled coil</keyword>
<evidence type="ECO:0000259" key="21">
    <source>
        <dbReference type="PROSITE" id="PS50003"/>
    </source>
</evidence>
<dbReference type="InterPro" id="IPR037806">
    <property type="entry name" value="ARHGEF2_PH"/>
</dbReference>
<dbReference type="PANTHER" id="PTHR13944:SF20">
    <property type="entry name" value="RHO GUANINE NUCLEOTIDE EXCHANGE FACTOR 2"/>
    <property type="match status" value="1"/>
</dbReference>
<dbReference type="InterPro" id="IPR001849">
    <property type="entry name" value="PH_domain"/>
</dbReference>
<dbReference type="Gene3D" id="1.20.900.10">
    <property type="entry name" value="Dbl homology (DH) domain"/>
    <property type="match status" value="1"/>
</dbReference>
<dbReference type="Proteomes" id="UP000582182">
    <property type="component" value="Unassembled WGS sequence"/>
</dbReference>
<evidence type="ECO:0000256" key="13">
    <source>
        <dbReference type="ARBA" id="ARBA00022782"/>
    </source>
</evidence>
<evidence type="ECO:0000256" key="9">
    <source>
        <dbReference type="ARBA" id="ARBA00022701"/>
    </source>
</evidence>
<reference evidence="23 24" key="1">
    <citation type="submission" date="2019-09" db="EMBL/GenBank/DDBJ databases">
        <title>Bird 10,000 Genomes (B10K) Project - Family phase.</title>
        <authorList>
            <person name="Zhang G."/>
        </authorList>
    </citation>
    <scope>NUCLEOTIDE SEQUENCE [LARGE SCALE GENOMIC DNA]</scope>
    <source>
        <strain evidence="23">B10K-DU-029-46</strain>
    </source>
</reference>
<dbReference type="InterPro" id="IPR051632">
    <property type="entry name" value="Rho_GEF"/>
</dbReference>
<dbReference type="GO" id="GO:0008270">
    <property type="term" value="F:zinc ion binding"/>
    <property type="evidence" value="ECO:0007669"/>
    <property type="project" value="UniProtKB-KW"/>
</dbReference>
<dbReference type="GO" id="GO:0045087">
    <property type="term" value="P:innate immune response"/>
    <property type="evidence" value="ECO:0007669"/>
    <property type="project" value="UniProtKB-KW"/>
</dbReference>
<evidence type="ECO:0000256" key="4">
    <source>
        <dbReference type="ARBA" id="ARBA00022427"/>
    </source>
</evidence>
<comment type="caution">
    <text evidence="23">The sequence shown here is derived from an EMBL/GenBank/DDBJ whole genome shotgun (WGS) entry which is preliminary data.</text>
</comment>
<dbReference type="SMART" id="SM00233">
    <property type="entry name" value="PH"/>
    <property type="match status" value="1"/>
</dbReference>
<dbReference type="PROSITE" id="PS50010">
    <property type="entry name" value="DH_2"/>
    <property type="match status" value="1"/>
</dbReference>
<dbReference type="Gene3D" id="2.30.29.30">
    <property type="entry name" value="Pleckstrin-homology domain (PH domain)/Phosphotyrosine-binding domain (PTB)"/>
    <property type="match status" value="1"/>
</dbReference>
<keyword evidence="15" id="KW-0391">Immunity</keyword>
<evidence type="ECO:0000256" key="6">
    <source>
        <dbReference type="ARBA" id="ARBA00022553"/>
    </source>
</evidence>
<evidence type="ECO:0000256" key="7">
    <source>
        <dbReference type="ARBA" id="ARBA00022588"/>
    </source>
</evidence>
<dbReference type="GO" id="GO:0008017">
    <property type="term" value="F:microtubule binding"/>
    <property type="evidence" value="ECO:0007669"/>
    <property type="project" value="TreeGrafter"/>
</dbReference>
<dbReference type="GO" id="GO:0000902">
    <property type="term" value="P:cell morphogenesis"/>
    <property type="evidence" value="ECO:0007669"/>
    <property type="project" value="TreeGrafter"/>
</dbReference>
<evidence type="ECO:0000256" key="17">
    <source>
        <dbReference type="ARBA" id="ARBA00023054"/>
    </source>
</evidence>
<evidence type="ECO:0000256" key="11">
    <source>
        <dbReference type="ARBA" id="ARBA00022771"/>
    </source>
</evidence>
<keyword evidence="5" id="KW-0963">Cytoplasm</keyword>
<feature type="non-terminal residue" evidence="23">
    <location>
        <position position="794"/>
    </location>
</feature>
<keyword evidence="12" id="KW-0131">Cell cycle</keyword>
<feature type="domain" description="DH" evidence="22">
    <location>
        <begin position="125"/>
        <end position="322"/>
    </location>
</feature>
<dbReference type="Pfam" id="PF17838">
    <property type="entry name" value="PH_16"/>
    <property type="match status" value="1"/>
</dbReference>
<dbReference type="Pfam" id="PF00621">
    <property type="entry name" value="RhoGEF"/>
    <property type="match status" value="1"/>
</dbReference>
<dbReference type="GO" id="GO:0005923">
    <property type="term" value="C:bicellular tight junction"/>
    <property type="evidence" value="ECO:0007669"/>
    <property type="project" value="UniProtKB-SubCell"/>
</dbReference>
<feature type="domain" description="PH" evidence="21">
    <location>
        <begin position="365"/>
        <end position="464"/>
    </location>
</feature>
<dbReference type="SMART" id="SM00325">
    <property type="entry name" value="RhoGEF"/>
    <property type="match status" value="1"/>
</dbReference>
<dbReference type="GO" id="GO:0005085">
    <property type="term" value="F:guanyl-nucleotide exchange factor activity"/>
    <property type="evidence" value="ECO:0007669"/>
    <property type="project" value="UniProtKB-KW"/>
</dbReference>
<keyword evidence="18" id="KW-0206">Cytoskeleton</keyword>
<dbReference type="FunFam" id="1.20.900.10:FF:000004">
    <property type="entry name" value="Rho guanine nucleotide exchange factor 2"/>
    <property type="match status" value="1"/>
</dbReference>
<dbReference type="CDD" id="cd00160">
    <property type="entry name" value="RhoGEF"/>
    <property type="match status" value="1"/>
</dbReference>
<evidence type="ECO:0000313" key="24">
    <source>
        <dbReference type="Proteomes" id="UP000582182"/>
    </source>
</evidence>
<organism evidence="23 24">
    <name type="scientific">Turnix velox</name>
    <name type="common">Little buttonquail</name>
    <dbReference type="NCBI Taxonomy" id="2529409"/>
    <lineage>
        <taxon>Eukaryota</taxon>
        <taxon>Metazoa</taxon>
        <taxon>Chordata</taxon>
        <taxon>Craniata</taxon>
        <taxon>Vertebrata</taxon>
        <taxon>Euteleostomi</taxon>
        <taxon>Archelosauria</taxon>
        <taxon>Archosauria</taxon>
        <taxon>Dinosauria</taxon>
        <taxon>Saurischia</taxon>
        <taxon>Theropoda</taxon>
        <taxon>Coelurosauria</taxon>
        <taxon>Aves</taxon>
        <taxon>Neognathae</taxon>
        <taxon>Neoaves</taxon>
        <taxon>Charadriiformes</taxon>
        <taxon>Turnicidae</taxon>
        <taxon>Turnix</taxon>
    </lineage>
</organism>
<dbReference type="PANTHER" id="PTHR13944">
    <property type="entry name" value="AGAP007712-PA"/>
    <property type="match status" value="1"/>
</dbReference>
<evidence type="ECO:0000259" key="22">
    <source>
        <dbReference type="PROSITE" id="PS50010"/>
    </source>
</evidence>
<evidence type="ECO:0000256" key="10">
    <source>
        <dbReference type="ARBA" id="ARBA00022723"/>
    </source>
</evidence>
<dbReference type="EMBL" id="VZTY01007243">
    <property type="protein sequence ID" value="NXU49620.1"/>
    <property type="molecule type" value="Genomic_DNA"/>
</dbReference>
<feature type="compositionally biased region" description="Basic and acidic residues" evidence="20">
    <location>
        <begin position="735"/>
        <end position="756"/>
    </location>
</feature>
<keyword evidence="7" id="KW-0399">Innate immunity</keyword>
<keyword evidence="4" id="KW-0796">Tight junction</keyword>
<evidence type="ECO:0000256" key="3">
    <source>
        <dbReference type="ARBA" id="ARBA00017262"/>
    </source>
</evidence>
<feature type="region of interest" description="Disordered" evidence="20">
    <location>
        <begin position="734"/>
        <end position="794"/>
    </location>
</feature>
<evidence type="ECO:0000256" key="12">
    <source>
        <dbReference type="ARBA" id="ARBA00022776"/>
    </source>
</evidence>
<keyword evidence="16" id="KW-0965">Cell junction</keyword>
<feature type="non-terminal residue" evidence="23">
    <location>
        <position position="1"/>
    </location>
</feature>
<evidence type="ECO:0000256" key="15">
    <source>
        <dbReference type="ARBA" id="ARBA00022859"/>
    </source>
</evidence>
<dbReference type="GO" id="GO:0045666">
    <property type="term" value="P:positive regulation of neuron differentiation"/>
    <property type="evidence" value="ECO:0007669"/>
    <property type="project" value="TreeGrafter"/>
</dbReference>
<keyword evidence="12" id="KW-0498">Mitosis</keyword>
<evidence type="ECO:0000256" key="5">
    <source>
        <dbReference type="ARBA" id="ARBA00022490"/>
    </source>
</evidence>
<sequence length="794" mass="89586">SPAAIRERPNSAIYPSESFRQTLLGPRRGRPSLSLSKSVSTTNIAGTFNDESPLGIRRILSQSTDSLNMRNRTLSVESLIDEGPDVILSQLMSDFETDGKDFEADSWSLAVDNSYLQQHKMDVMKRQDVIYELIQTEIHHVRTLKIMADMFRKAMLEDLQLDPTSVQKIFPCVDELVQIHQRFLAQLLERRRESLAQDSNKNFVINRLGDILVSQFSGSSAEQLKKVYSEFCSKHTKAMKEYKELLARDKRFQQFIRRMTRSPLLRRHGVPECILLVTQRITKYPVLIERILKNSKDNEGDWADLSRALQLVKELISAINEEVHACEMNARLWDVYRRVDGRAKVQLPGENHASIFGKDELLRRKLVHSGCMLWKMAAGRFKDILVLLMTDVLIFLQEKDQKYTFPMLDKPAVISLQNLIVRDIANQEKGMFLISAAPPEMYEVHAASRDDRNNWMKIIQQTVSLCPSRQDFPLIETEIEASLRKLKDRILQQDRKISTLLEEKVGLFADMVALTSGCEEPSPSLGPRSLFRCDSAEGSRGEKLMQEAIQEGVEGSRVGKLRHGVTVMVVGLCRGVPVAMVGPHPPLALPADGDAGNFNGSLEFCRADSETGQRVSVVVGRGHKRKTPPPHEINQRLVNLYGLLHGLQAVVSQQDTLLELQLQEGSEKLLSRRGSQLPPTPPVPEVGSRGVGGDKAVAPGELALLQRQHGLLQEELGRCRQLCQERAQEAAALETRLRDSEQERARLERELEETRRQLGTLRQDGGTRGRRGTDPRRRSLPAGDALYLSFTPPQ</sequence>
<feature type="region of interest" description="Disordered" evidence="20">
    <location>
        <begin position="669"/>
        <end position="695"/>
    </location>
</feature>
<dbReference type="GO" id="GO:0035023">
    <property type="term" value="P:regulation of Rho protein signal transduction"/>
    <property type="evidence" value="ECO:0007669"/>
    <property type="project" value="TreeGrafter"/>
</dbReference>
<evidence type="ECO:0000256" key="18">
    <source>
        <dbReference type="ARBA" id="ARBA00023212"/>
    </source>
</evidence>
<keyword evidence="8" id="KW-0344">Guanine-nucleotide releasing factor</keyword>
<evidence type="ECO:0000256" key="14">
    <source>
        <dbReference type="ARBA" id="ARBA00022833"/>
    </source>
</evidence>
<evidence type="ECO:0000313" key="23">
    <source>
        <dbReference type="EMBL" id="NXU49620.1"/>
    </source>
</evidence>
<dbReference type="GO" id="GO:0032587">
    <property type="term" value="C:ruffle membrane"/>
    <property type="evidence" value="ECO:0007669"/>
    <property type="project" value="TreeGrafter"/>
</dbReference>
<keyword evidence="14" id="KW-0862">Zinc</keyword>
<dbReference type="SUPFAM" id="SSF50729">
    <property type="entry name" value="PH domain-like"/>
    <property type="match status" value="1"/>
</dbReference>
<keyword evidence="11" id="KW-0863">Zinc-finger</keyword>
<keyword evidence="9" id="KW-0493">Microtubule</keyword>
<dbReference type="PROSITE" id="PS50003">
    <property type="entry name" value="PH_DOMAIN"/>
    <property type="match status" value="1"/>
</dbReference>
<dbReference type="InterPro" id="IPR000219">
    <property type="entry name" value="DH_dom"/>
</dbReference>
<dbReference type="GO" id="GO:0005874">
    <property type="term" value="C:microtubule"/>
    <property type="evidence" value="ECO:0007669"/>
    <property type="project" value="UniProtKB-KW"/>
</dbReference>
<dbReference type="GO" id="GO:0007015">
    <property type="term" value="P:actin filament organization"/>
    <property type="evidence" value="ECO:0007669"/>
    <property type="project" value="TreeGrafter"/>
</dbReference>
<dbReference type="InterPro" id="IPR035899">
    <property type="entry name" value="DBL_dom_sf"/>
</dbReference>
<dbReference type="FunFam" id="2.30.29.30:FF:000021">
    <property type="entry name" value="Rho guanine nucleotide exchange factor 2"/>
    <property type="match status" value="1"/>
</dbReference>
<dbReference type="GO" id="GO:0030154">
    <property type="term" value="P:cell differentiation"/>
    <property type="evidence" value="ECO:0007669"/>
    <property type="project" value="UniProtKB-KW"/>
</dbReference>
<proteinExistence type="predicted"/>
<dbReference type="InterPro" id="IPR041020">
    <property type="entry name" value="PH_16"/>
</dbReference>
<name>A0A7L3L8B3_9CHAR</name>
<keyword evidence="12" id="KW-0132">Cell division</keyword>
<keyword evidence="13" id="KW-0221">Differentiation</keyword>
<evidence type="ECO:0000256" key="1">
    <source>
        <dbReference type="ARBA" id="ARBA00004186"/>
    </source>
</evidence>
<feature type="compositionally biased region" description="Basic and acidic residues" evidence="20">
    <location>
        <begin position="765"/>
        <end position="777"/>
    </location>
</feature>
<evidence type="ECO:0000256" key="16">
    <source>
        <dbReference type="ARBA" id="ARBA00022949"/>
    </source>
</evidence>
<dbReference type="SUPFAM" id="SSF48065">
    <property type="entry name" value="DBL homology domain (DH-domain)"/>
    <property type="match status" value="1"/>
</dbReference>
<keyword evidence="24" id="KW-1185">Reference proteome</keyword>
<dbReference type="AlphaFoldDB" id="A0A7L3L8B3"/>
<dbReference type="OrthoDB" id="28045at2759"/>
<keyword evidence="10" id="KW-0479">Metal-binding</keyword>